<comment type="caution">
    <text evidence="3">The sequence shown here is derived from an EMBL/GenBank/DDBJ whole genome shotgun (WGS) entry which is preliminary data.</text>
</comment>
<keyword evidence="2" id="KW-1133">Transmembrane helix</keyword>
<dbReference type="AlphaFoldDB" id="A0A087A9A7"/>
<reference evidence="3 4" key="1">
    <citation type="submission" date="2014-03" db="EMBL/GenBank/DDBJ databases">
        <title>Genomics of Bifidobacteria.</title>
        <authorList>
            <person name="Ventura M."/>
            <person name="Milani C."/>
            <person name="Lugli G.A."/>
        </authorList>
    </citation>
    <scope>NUCLEOTIDE SEQUENCE [LARGE SCALE GENOMIC DNA]</scope>
    <source>
        <strain evidence="3 4">LMG 10510</strain>
    </source>
</reference>
<keyword evidence="2" id="KW-0472">Membrane</keyword>
<feature type="compositionally biased region" description="Acidic residues" evidence="1">
    <location>
        <begin position="185"/>
        <end position="195"/>
    </location>
</feature>
<feature type="region of interest" description="Disordered" evidence="1">
    <location>
        <begin position="108"/>
        <end position="135"/>
    </location>
</feature>
<keyword evidence="2" id="KW-0812">Transmembrane</keyword>
<dbReference type="STRING" id="35760.BCHO_1590"/>
<feature type="region of interest" description="Disordered" evidence="1">
    <location>
        <begin position="169"/>
        <end position="223"/>
    </location>
</feature>
<proteinExistence type="predicted"/>
<evidence type="ECO:0000256" key="2">
    <source>
        <dbReference type="SAM" id="Phobius"/>
    </source>
</evidence>
<name>A0A087A9A7_9BIFI</name>
<gene>
    <name evidence="3" type="ORF">BCHO_1590</name>
</gene>
<dbReference type="RefSeq" id="WP_152595915.1">
    <property type="nucleotide sequence ID" value="NZ_JGYU01000014.1"/>
</dbReference>
<evidence type="ECO:0000313" key="4">
    <source>
        <dbReference type="Proteomes" id="UP000028995"/>
    </source>
</evidence>
<evidence type="ECO:0008006" key="5">
    <source>
        <dbReference type="Google" id="ProtNLM"/>
    </source>
</evidence>
<dbReference type="OrthoDB" id="4803588at2"/>
<protein>
    <recommendedName>
        <fullName evidence="5">Zinc-ribbon domain-containing protein</fullName>
    </recommendedName>
</protein>
<feature type="compositionally biased region" description="Basic and acidic residues" evidence="1">
    <location>
        <begin position="196"/>
        <end position="215"/>
    </location>
</feature>
<keyword evidence="4" id="KW-1185">Reference proteome</keyword>
<dbReference type="eggNOG" id="COG1520">
    <property type="taxonomic scope" value="Bacteria"/>
</dbReference>
<evidence type="ECO:0000313" key="3">
    <source>
        <dbReference type="EMBL" id="KFI55357.1"/>
    </source>
</evidence>
<dbReference type="EMBL" id="JGYU01000014">
    <property type="protein sequence ID" value="KFI55357.1"/>
    <property type="molecule type" value="Genomic_DNA"/>
</dbReference>
<feature type="compositionally biased region" description="Low complexity" evidence="1">
    <location>
        <begin position="173"/>
        <end position="184"/>
    </location>
</feature>
<dbReference type="Proteomes" id="UP000028995">
    <property type="component" value="Unassembled WGS sequence"/>
</dbReference>
<feature type="compositionally biased region" description="Pro residues" evidence="1">
    <location>
        <begin position="115"/>
        <end position="125"/>
    </location>
</feature>
<evidence type="ECO:0000256" key="1">
    <source>
        <dbReference type="SAM" id="MobiDB-lite"/>
    </source>
</evidence>
<organism evidence="3 4">
    <name type="scientific">Bifidobacterium choerinum</name>
    <dbReference type="NCBI Taxonomy" id="35760"/>
    <lineage>
        <taxon>Bacteria</taxon>
        <taxon>Bacillati</taxon>
        <taxon>Actinomycetota</taxon>
        <taxon>Actinomycetes</taxon>
        <taxon>Bifidobacteriales</taxon>
        <taxon>Bifidobacteriaceae</taxon>
        <taxon>Bifidobacterium</taxon>
    </lineage>
</organism>
<accession>A0A087A9A7</accession>
<feature type="transmembrane region" description="Helical" evidence="2">
    <location>
        <begin position="141"/>
        <end position="161"/>
    </location>
</feature>
<sequence>MQCPQCHQQVDDGEGFCWNCGARLQQEQPMADATRVAGMTTPPPAAAVPPAPSAPGAAETSVLPPAPAPVYGAQEPAYDPSMYEETVAGPIVGTSSVVPPAVPIGDATAPTGAAVPPPAMPPMTPPNGDGGGKKPKSNRGLIITLIVLVVIMLAAIGFWIWQSAHANDTAEPQDSSSQQQTADDTSSDDADDSDDKSDADAKDKKDDKDKKKDAKCTATPDVDVDDLTANGDSLVATLSLTAKSCETGSYAEPNIEITVKNDDGDVIAAAVYDFSKRPITFEDGEASTQIAFNSRQHWQPADEISSPTNAKVIWQTNQKGEGKASGDVSGALGGASIDTSDNERYAQLALKRQLNDDASQTSQFYSDYTTQLSSKKYNMNINGKAWKYTDIYEQFLKLHYKHPNAILIWAADYYNYTKHGHAADYYVILSGETFSRADDATAWCSANGYAAEDCVAVDLE</sequence>